<proteinExistence type="predicted"/>
<evidence type="ECO:0000313" key="1">
    <source>
        <dbReference type="EMBL" id="RVW74072.1"/>
    </source>
</evidence>
<evidence type="ECO:0000313" key="2">
    <source>
        <dbReference type="Proteomes" id="UP000288805"/>
    </source>
</evidence>
<dbReference type="Proteomes" id="UP000288805">
    <property type="component" value="Unassembled WGS sequence"/>
</dbReference>
<reference evidence="1 2" key="1">
    <citation type="journal article" date="2018" name="PLoS Genet.">
        <title>Population sequencing reveals clonal diversity and ancestral inbreeding in the grapevine cultivar Chardonnay.</title>
        <authorList>
            <person name="Roach M.J."/>
            <person name="Johnson D.L."/>
            <person name="Bohlmann J."/>
            <person name="van Vuuren H.J."/>
            <person name="Jones S.J."/>
            <person name="Pretorius I.S."/>
            <person name="Schmidt S.A."/>
            <person name="Borneman A.R."/>
        </authorList>
    </citation>
    <scope>NUCLEOTIDE SEQUENCE [LARGE SCALE GENOMIC DNA]</scope>
    <source>
        <strain evidence="2">cv. Chardonnay</strain>
        <tissue evidence="1">Leaf</tissue>
    </source>
</reference>
<dbReference type="EMBL" id="QGNW01000377">
    <property type="protein sequence ID" value="RVW74072.1"/>
    <property type="molecule type" value="Genomic_DNA"/>
</dbReference>
<protein>
    <submittedName>
        <fullName evidence="1">Uncharacterized protein</fullName>
    </submittedName>
</protein>
<dbReference type="AlphaFoldDB" id="A0A438GPF5"/>
<gene>
    <name evidence="1" type="ORF">CK203_056427</name>
</gene>
<sequence>MFHRLPPNSIDNFRDLSEASWTVFMLCPTQAEYQHPPEYKNERQRILKEFVKRFGQAVLQIEVCSMDAVLQIFKRSICPGTPFFESLAKKPPTTMDDLFRRC</sequence>
<name>A0A438GPF5_VITVI</name>
<accession>A0A438GPF5</accession>
<organism evidence="1 2">
    <name type="scientific">Vitis vinifera</name>
    <name type="common">Grape</name>
    <dbReference type="NCBI Taxonomy" id="29760"/>
    <lineage>
        <taxon>Eukaryota</taxon>
        <taxon>Viridiplantae</taxon>
        <taxon>Streptophyta</taxon>
        <taxon>Embryophyta</taxon>
        <taxon>Tracheophyta</taxon>
        <taxon>Spermatophyta</taxon>
        <taxon>Magnoliopsida</taxon>
        <taxon>eudicotyledons</taxon>
        <taxon>Gunneridae</taxon>
        <taxon>Pentapetalae</taxon>
        <taxon>rosids</taxon>
        <taxon>Vitales</taxon>
        <taxon>Vitaceae</taxon>
        <taxon>Viteae</taxon>
        <taxon>Vitis</taxon>
    </lineage>
</organism>
<comment type="caution">
    <text evidence="1">The sequence shown here is derived from an EMBL/GenBank/DDBJ whole genome shotgun (WGS) entry which is preliminary data.</text>
</comment>